<feature type="region of interest" description="Disordered" evidence="5">
    <location>
        <begin position="158"/>
        <end position="181"/>
    </location>
</feature>
<sequence length="581" mass="64346">MVTKLEKVDVVVVGTGWAGGVVSAELAKAGYKVVALERGKNQTRDDYIGVKDELRYTNRYEMMQNLSSETITSRNNLDEVALPVRTRKEMMAGNDLGGGSVHWAGASYRWKPYDFEIRSKTIERYGKAKIPEGMTIQDWGITYDEMEKYYDRWEKTAGISGEPDPLGPDRSSDYPNPPMKESPPIKLFKEGAKKLGLHPFQVPAGNLSQGYTNPDGEVMNACMYCAFCTQYGCDFGAKSDPLVTVLPTAQKTGNFEARVGSYVRRVLYKNGKATGVLYVNTLTGEEFEQPADVVVLAAFTFTNNRLLLLSGIGKPYDPKTRKGVIGRNYNGQFGITFLGARGYFEDKKFNYYAGAGALGGAVGDYAGDNFDHTNVDFINGGGIEMRQYGKGAIASNHVPSGTPGWGADYKKKSLHYTYRSLVVWYTSANMAWWHNYVDLDPTYKDDYGDPLLRITFKYTDQDRNIAKFGIEKSREILEAMGADIIDEDQVPEEFDHVYDGGHYAGGVIMGTDPSTSAVNNYLQMWDAENIFVVGAANFPQFAGHHPTETVGALAYRAAEGIEKYLKEGGPLVARKEVSTHV</sequence>
<dbReference type="PANTHER" id="PTHR46056:SF12">
    <property type="entry name" value="LONG-CHAIN-ALCOHOL OXIDASE"/>
    <property type="match status" value="1"/>
</dbReference>
<organism evidence="8 9">
    <name type="scientific">Sporosarcina quadrami</name>
    <dbReference type="NCBI Taxonomy" id="2762234"/>
    <lineage>
        <taxon>Bacteria</taxon>
        <taxon>Bacillati</taxon>
        <taxon>Bacillota</taxon>
        <taxon>Bacilli</taxon>
        <taxon>Bacillales</taxon>
        <taxon>Caryophanaceae</taxon>
        <taxon>Sporosarcina</taxon>
    </lineage>
</organism>
<keyword evidence="4" id="KW-0560">Oxidoreductase</keyword>
<evidence type="ECO:0000256" key="2">
    <source>
        <dbReference type="ARBA" id="ARBA00022630"/>
    </source>
</evidence>
<dbReference type="Pfam" id="PF00732">
    <property type="entry name" value="GMC_oxred_N"/>
    <property type="match status" value="1"/>
</dbReference>
<evidence type="ECO:0000313" key="9">
    <source>
        <dbReference type="Proteomes" id="UP000626786"/>
    </source>
</evidence>
<name>A0ABR8UCC1_9BACL</name>
<dbReference type="PANTHER" id="PTHR46056">
    <property type="entry name" value="LONG-CHAIN-ALCOHOL OXIDASE"/>
    <property type="match status" value="1"/>
</dbReference>
<gene>
    <name evidence="8" type="ORF">H9649_13735</name>
</gene>
<accession>A0ABR8UCC1</accession>
<feature type="domain" description="Glucose-methanol-choline oxidoreductase N-terminal" evidence="6">
    <location>
        <begin position="142"/>
        <end position="329"/>
    </location>
</feature>
<evidence type="ECO:0000256" key="4">
    <source>
        <dbReference type="ARBA" id="ARBA00023002"/>
    </source>
</evidence>
<comment type="caution">
    <text evidence="8">The sequence shown here is derived from an EMBL/GenBank/DDBJ whole genome shotgun (WGS) entry which is preliminary data.</text>
</comment>
<dbReference type="Gene3D" id="3.50.50.60">
    <property type="entry name" value="FAD/NAD(P)-binding domain"/>
    <property type="match status" value="2"/>
</dbReference>
<protein>
    <submittedName>
        <fullName evidence="8">GMC family oxidoreductase</fullName>
    </submittedName>
</protein>
<dbReference type="SUPFAM" id="SSF51905">
    <property type="entry name" value="FAD/NAD(P)-binding domain"/>
    <property type="match status" value="1"/>
</dbReference>
<evidence type="ECO:0000256" key="5">
    <source>
        <dbReference type="SAM" id="MobiDB-lite"/>
    </source>
</evidence>
<dbReference type="Pfam" id="PF05199">
    <property type="entry name" value="GMC_oxred_C"/>
    <property type="match status" value="1"/>
</dbReference>
<dbReference type="InterPro" id="IPR007867">
    <property type="entry name" value="GMC_OxRtase_C"/>
</dbReference>
<keyword evidence="3" id="KW-0274">FAD</keyword>
<keyword evidence="9" id="KW-1185">Reference proteome</keyword>
<evidence type="ECO:0000259" key="6">
    <source>
        <dbReference type="Pfam" id="PF00732"/>
    </source>
</evidence>
<dbReference type="InterPro" id="IPR036188">
    <property type="entry name" value="FAD/NAD-bd_sf"/>
</dbReference>
<reference evidence="8 9" key="1">
    <citation type="submission" date="2020-08" db="EMBL/GenBank/DDBJ databases">
        <title>A Genomic Blueprint of the Chicken Gut Microbiome.</title>
        <authorList>
            <person name="Gilroy R."/>
            <person name="Ravi A."/>
            <person name="Getino M."/>
            <person name="Pursley I."/>
            <person name="Horton D.L."/>
            <person name="Alikhan N.-F."/>
            <person name="Baker D."/>
            <person name="Gharbi K."/>
            <person name="Hall N."/>
            <person name="Watson M."/>
            <person name="Adriaenssens E.M."/>
            <person name="Foster-Nyarko E."/>
            <person name="Jarju S."/>
            <person name="Secka A."/>
            <person name="Antonio M."/>
            <person name="Oren A."/>
            <person name="Chaudhuri R."/>
            <person name="La Ragione R.M."/>
            <person name="Hildebrand F."/>
            <person name="Pallen M.J."/>
        </authorList>
    </citation>
    <scope>NUCLEOTIDE SEQUENCE [LARGE SCALE GENOMIC DNA]</scope>
    <source>
        <strain evidence="8 9">Sa2YVA2</strain>
    </source>
</reference>
<comment type="similarity">
    <text evidence="1">Belongs to the GMC oxidoreductase family.</text>
</comment>
<keyword evidence="2" id="KW-0285">Flavoprotein</keyword>
<evidence type="ECO:0000256" key="1">
    <source>
        <dbReference type="ARBA" id="ARBA00010790"/>
    </source>
</evidence>
<dbReference type="InterPro" id="IPR000172">
    <property type="entry name" value="GMC_OxRdtase_N"/>
</dbReference>
<feature type="domain" description="Glucose-methanol-choline oxidoreductase C-terminal" evidence="7">
    <location>
        <begin position="435"/>
        <end position="554"/>
    </location>
</feature>
<dbReference type="Proteomes" id="UP000626786">
    <property type="component" value="Unassembled WGS sequence"/>
</dbReference>
<dbReference type="EMBL" id="JACSQN010000013">
    <property type="protein sequence ID" value="MBD7985651.1"/>
    <property type="molecule type" value="Genomic_DNA"/>
</dbReference>
<dbReference type="RefSeq" id="WP_191695479.1">
    <property type="nucleotide sequence ID" value="NZ_JACSQN010000013.1"/>
</dbReference>
<evidence type="ECO:0000256" key="3">
    <source>
        <dbReference type="ARBA" id="ARBA00022827"/>
    </source>
</evidence>
<evidence type="ECO:0000259" key="7">
    <source>
        <dbReference type="Pfam" id="PF05199"/>
    </source>
</evidence>
<evidence type="ECO:0000313" key="8">
    <source>
        <dbReference type="EMBL" id="MBD7985651.1"/>
    </source>
</evidence>
<dbReference type="SUPFAM" id="SSF54373">
    <property type="entry name" value="FAD-linked reductases, C-terminal domain"/>
    <property type="match status" value="1"/>
</dbReference>
<proteinExistence type="inferred from homology"/>